<dbReference type="RefSeq" id="WP_306850971.1">
    <property type="nucleotide sequence ID" value="NZ_JAUSSK010000004.1"/>
</dbReference>
<dbReference type="Gene3D" id="1.10.10.1320">
    <property type="entry name" value="Anti-sigma factor, zinc-finger domain"/>
    <property type="match status" value="1"/>
</dbReference>
<keyword evidence="1" id="KW-0472">Membrane</keyword>
<evidence type="ECO:0000256" key="1">
    <source>
        <dbReference type="SAM" id="Phobius"/>
    </source>
</evidence>
<dbReference type="InterPro" id="IPR041916">
    <property type="entry name" value="Anti_sigma_zinc_sf"/>
</dbReference>
<comment type="caution">
    <text evidence="2">The sequence shown here is derived from an EMBL/GenBank/DDBJ whole genome shotgun (WGS) entry which is preliminary data.</text>
</comment>
<reference evidence="2 3" key="1">
    <citation type="submission" date="2023-07" db="EMBL/GenBank/DDBJ databases">
        <title>Sorghum-associated microbial communities from plants grown in Nebraska, USA.</title>
        <authorList>
            <person name="Schachtman D."/>
        </authorList>
    </citation>
    <scope>NUCLEOTIDE SEQUENCE [LARGE SCALE GENOMIC DNA]</scope>
    <source>
        <strain evidence="2 3">CC60</strain>
    </source>
</reference>
<keyword evidence="1" id="KW-1133">Transmembrane helix</keyword>
<accession>A0ABT9T0S8</accession>
<dbReference type="Proteomes" id="UP001237737">
    <property type="component" value="Unassembled WGS sequence"/>
</dbReference>
<name>A0ABT9T0S8_9GAMM</name>
<evidence type="ECO:0000313" key="3">
    <source>
        <dbReference type="Proteomes" id="UP001237737"/>
    </source>
</evidence>
<dbReference type="EMBL" id="JAUSSK010000004">
    <property type="protein sequence ID" value="MDQ0010878.1"/>
    <property type="molecule type" value="Genomic_DNA"/>
</dbReference>
<gene>
    <name evidence="2" type="ORF">J2T07_003084</name>
</gene>
<keyword evidence="3" id="KW-1185">Reference proteome</keyword>
<feature type="transmembrane region" description="Helical" evidence="1">
    <location>
        <begin position="85"/>
        <end position="105"/>
    </location>
</feature>
<keyword evidence="1" id="KW-0812">Transmembrane</keyword>
<protein>
    <submittedName>
        <fullName evidence="2">Anti-sigma factor RsiW</fullName>
    </submittedName>
</protein>
<organism evidence="2 3">
    <name type="scientific">Luteibacter jiangsuensis</name>
    <dbReference type="NCBI Taxonomy" id="637577"/>
    <lineage>
        <taxon>Bacteria</taxon>
        <taxon>Pseudomonadati</taxon>
        <taxon>Pseudomonadota</taxon>
        <taxon>Gammaproteobacteria</taxon>
        <taxon>Lysobacterales</taxon>
        <taxon>Rhodanobacteraceae</taxon>
        <taxon>Luteibacter</taxon>
    </lineage>
</organism>
<proteinExistence type="predicted"/>
<evidence type="ECO:0000313" key="2">
    <source>
        <dbReference type="EMBL" id="MDQ0010878.1"/>
    </source>
</evidence>
<sequence length="250" mass="27642">MNQRIPPSEEELHAYVDGELDTSRHAEIEAYLQRHPAVLERVLEWRHTAHLLRSDLLHTVASRPNPRLDVSQVRRRLILRARVRMVAAAILVVGVAGGVAGGWQLGRERAAVAPMADAVEAYRVFAADANRPVEIGADNEATLQKWLSKRLGRSITFPDLHGEGFNLLGGRLLATAEGPAALIFYQDKSGQRVSLYIRQSNRFDRGTRGSRNEDGLLTHYWYEGGYGFAVVSRADDPRAAAINAAMRSAG</sequence>